<dbReference type="EMBL" id="JABEXW010000925">
    <property type="protein sequence ID" value="KAF4951263.1"/>
    <property type="molecule type" value="Genomic_DNA"/>
</dbReference>
<name>A0A8H4T4V8_9HYPO</name>
<reference evidence="2" key="2">
    <citation type="submission" date="2020-05" db="EMBL/GenBank/DDBJ databases">
        <authorList>
            <person name="Kim H.-S."/>
            <person name="Proctor R.H."/>
            <person name="Brown D.W."/>
        </authorList>
    </citation>
    <scope>NUCLEOTIDE SEQUENCE</scope>
    <source>
        <strain evidence="2">NRRL 20472</strain>
    </source>
</reference>
<feature type="compositionally biased region" description="Pro residues" evidence="1">
    <location>
        <begin position="399"/>
        <end position="412"/>
    </location>
</feature>
<dbReference type="AlphaFoldDB" id="A0A8H4T4V8"/>
<feature type="region of interest" description="Disordered" evidence="1">
    <location>
        <begin position="147"/>
        <end position="210"/>
    </location>
</feature>
<dbReference type="Proteomes" id="UP000622797">
    <property type="component" value="Unassembled WGS sequence"/>
</dbReference>
<reference evidence="2" key="1">
    <citation type="journal article" date="2020" name="BMC Genomics">
        <title>Correction to: Identification and distribution of gene clusters required for synthesis of sphingolipid metabolism inhibitors in diverse species of the filamentous fungus Fusarium.</title>
        <authorList>
            <person name="Kim H.S."/>
            <person name="Lohmar J.M."/>
            <person name="Busman M."/>
            <person name="Brown D.W."/>
            <person name="Naumann T.A."/>
            <person name="Divon H.H."/>
            <person name="Lysoe E."/>
            <person name="Uhlig S."/>
            <person name="Proctor R.H."/>
        </authorList>
    </citation>
    <scope>NUCLEOTIDE SEQUENCE</scope>
    <source>
        <strain evidence="2">NRRL 20472</strain>
    </source>
</reference>
<protein>
    <submittedName>
        <fullName evidence="2">Uncharacterized protein</fullName>
    </submittedName>
</protein>
<feature type="region of interest" description="Disordered" evidence="1">
    <location>
        <begin position="374"/>
        <end position="473"/>
    </location>
</feature>
<proteinExistence type="predicted"/>
<sequence>MCQECASNGKRTIAGYSVREYCTSWRNHEQWRLRLCIELQATLIFNMCNAGVTPNTRFRDDQDIGHDLWALSTLDIHYDYNFKKELRKKYLERAKSLLQEMVKFSAFAIRRNGRDTVYLWNTVVVEQHFGSVRSVAIWLESNRAQARSRHEQAEQNMSPRSQTDTRPPMTPRRRERFSSLASPRTTTAPRTPTTPRFFVPSTPTSGAVSGTEGAMHELEIGTRAVNKAMTMMNMTSMPAMASSAPASALSLAGLSLRDASQPGSPMSPRTPSAGWNFGSIQPTSPMTPRPPTSAGWNFGAFQPASPMSPHTPRSPTSGGWNTAPVPLDFNRPPPTFAQDLKFRRLESSRPSPGKQNPFTEEVPLAMRLLDQQLARQTEPQPRQSPTLGGLLPVNYQSELPPPIPSSTRPPAPNANHTPESNSPNVPSEPVTPRKAVHFGRAARLPHSSPHFSGYRQPAVEDGKDDDGDDKMSG</sequence>
<feature type="region of interest" description="Disordered" evidence="1">
    <location>
        <begin position="302"/>
        <end position="336"/>
    </location>
</feature>
<feature type="compositionally biased region" description="Low complexity" evidence="1">
    <location>
        <begin position="417"/>
        <end position="432"/>
    </location>
</feature>
<organism evidence="2 3">
    <name type="scientific">Fusarium sarcochroum</name>
    <dbReference type="NCBI Taxonomy" id="1208366"/>
    <lineage>
        <taxon>Eukaryota</taxon>
        <taxon>Fungi</taxon>
        <taxon>Dikarya</taxon>
        <taxon>Ascomycota</taxon>
        <taxon>Pezizomycotina</taxon>
        <taxon>Sordariomycetes</taxon>
        <taxon>Hypocreomycetidae</taxon>
        <taxon>Hypocreales</taxon>
        <taxon>Nectriaceae</taxon>
        <taxon>Fusarium</taxon>
        <taxon>Fusarium lateritium species complex</taxon>
    </lineage>
</organism>
<evidence type="ECO:0000313" key="2">
    <source>
        <dbReference type="EMBL" id="KAF4951263.1"/>
    </source>
</evidence>
<evidence type="ECO:0000313" key="3">
    <source>
        <dbReference type="Proteomes" id="UP000622797"/>
    </source>
</evidence>
<gene>
    <name evidence="2" type="ORF">FSARC_12962</name>
</gene>
<dbReference type="OrthoDB" id="5106000at2759"/>
<feature type="compositionally biased region" description="Low complexity" evidence="1">
    <location>
        <begin position="181"/>
        <end position="205"/>
    </location>
</feature>
<feature type="compositionally biased region" description="Polar residues" evidence="1">
    <location>
        <begin position="374"/>
        <end position="386"/>
    </location>
</feature>
<evidence type="ECO:0000256" key="1">
    <source>
        <dbReference type="SAM" id="MobiDB-lite"/>
    </source>
</evidence>
<keyword evidence="3" id="KW-1185">Reference proteome</keyword>
<feature type="compositionally biased region" description="Acidic residues" evidence="1">
    <location>
        <begin position="462"/>
        <end position="473"/>
    </location>
</feature>
<comment type="caution">
    <text evidence="2">The sequence shown here is derived from an EMBL/GenBank/DDBJ whole genome shotgun (WGS) entry which is preliminary data.</text>
</comment>
<feature type="compositionally biased region" description="Polar residues" evidence="1">
    <location>
        <begin position="311"/>
        <end position="320"/>
    </location>
</feature>
<accession>A0A8H4T4V8</accession>